<sequence length="110" mass="11722">MLVSPAFAQGAAAPAGGLFGSMLIPMILVFGIMWFFLIRPQQKKVKEDEAMRSALRRGDKVLTQGGIIGKVTKVKDDGEIEVEIAAGVKVHVTRAAIVQVMSKTEPAAEG</sequence>
<evidence type="ECO:0000256" key="9">
    <source>
        <dbReference type="ARBA" id="ARBA00022927"/>
    </source>
</evidence>
<dbReference type="NCBIfam" id="TIGR00739">
    <property type="entry name" value="yajC"/>
    <property type="match status" value="1"/>
</dbReference>
<dbReference type="EMBL" id="BROH01000004">
    <property type="protein sequence ID" value="GKY87836.1"/>
    <property type="molecule type" value="Genomic_DNA"/>
</dbReference>
<keyword evidence="10 13" id="KW-1133">Transmembrane helix</keyword>
<evidence type="ECO:0000256" key="4">
    <source>
        <dbReference type="ARBA" id="ARBA00011718"/>
    </source>
</evidence>
<evidence type="ECO:0000256" key="12">
    <source>
        <dbReference type="ARBA" id="ARBA00023136"/>
    </source>
</evidence>
<keyword evidence="9" id="KW-0653">Protein transport</keyword>
<dbReference type="InterPro" id="IPR003849">
    <property type="entry name" value="Preprotein_translocase_YajC"/>
</dbReference>
<evidence type="ECO:0000313" key="14">
    <source>
        <dbReference type="EMBL" id="GKY87836.1"/>
    </source>
</evidence>
<dbReference type="PANTHER" id="PTHR33909:SF1">
    <property type="entry name" value="SEC TRANSLOCON ACCESSORY COMPLEX SUBUNIT YAJC"/>
    <property type="match status" value="1"/>
</dbReference>
<proteinExistence type="inferred from homology"/>
<organism evidence="14 15">
    <name type="scientific">Sinisalibacter aestuarii</name>
    <dbReference type="NCBI Taxonomy" id="2949426"/>
    <lineage>
        <taxon>Bacteria</taxon>
        <taxon>Pseudomonadati</taxon>
        <taxon>Pseudomonadota</taxon>
        <taxon>Alphaproteobacteria</taxon>
        <taxon>Rhodobacterales</taxon>
        <taxon>Roseobacteraceae</taxon>
        <taxon>Sinisalibacter</taxon>
    </lineage>
</organism>
<evidence type="ECO:0000256" key="7">
    <source>
        <dbReference type="ARBA" id="ARBA00022475"/>
    </source>
</evidence>
<name>A0ABQ5LU93_9RHOB</name>
<protein>
    <recommendedName>
        <fullName evidence="5">Sec translocon accessory complex subunit YajC</fullName>
    </recommendedName>
</protein>
<dbReference type="PRINTS" id="PR01853">
    <property type="entry name" value="YAJCTRNLCASE"/>
</dbReference>
<keyword evidence="7" id="KW-1003">Cell membrane</keyword>
<evidence type="ECO:0000313" key="15">
    <source>
        <dbReference type="Proteomes" id="UP001144205"/>
    </source>
</evidence>
<keyword evidence="6" id="KW-0813">Transport</keyword>
<dbReference type="Pfam" id="PF02699">
    <property type="entry name" value="YajC"/>
    <property type="match status" value="1"/>
</dbReference>
<comment type="similarity">
    <text evidence="3">Belongs to the YajC family.</text>
</comment>
<comment type="subcellular location">
    <subcellularLocation>
        <location evidence="2">Cell membrane</location>
        <topology evidence="2">Single-pass membrane protein</topology>
    </subcellularLocation>
</comment>
<evidence type="ECO:0000256" key="11">
    <source>
        <dbReference type="ARBA" id="ARBA00023010"/>
    </source>
</evidence>
<keyword evidence="11" id="KW-0811">Translocation</keyword>
<dbReference type="RefSeq" id="WP_281841820.1">
    <property type="nucleotide sequence ID" value="NZ_BROH01000004.1"/>
</dbReference>
<feature type="transmembrane region" description="Helical" evidence="13">
    <location>
        <begin position="12"/>
        <end position="37"/>
    </location>
</feature>
<reference evidence="14" key="1">
    <citation type="journal article" date="2023" name="Int. J. Syst. Evol. Microbiol.">
        <title>Sinisalibacter aestuarii sp. nov., isolated from estuarine sediment of the Arakawa River.</title>
        <authorList>
            <person name="Arafat S.T."/>
            <person name="Hirano S."/>
            <person name="Sato A."/>
            <person name="Takeuchi K."/>
            <person name="Yasuda T."/>
            <person name="Terahara T."/>
            <person name="Hamada M."/>
            <person name="Kobayashi T."/>
        </authorList>
    </citation>
    <scope>NUCLEOTIDE SEQUENCE</scope>
    <source>
        <strain evidence="14">B-399</strain>
    </source>
</reference>
<evidence type="ECO:0000256" key="5">
    <source>
        <dbReference type="ARBA" id="ARBA00014962"/>
    </source>
</evidence>
<keyword evidence="15" id="KW-1185">Reference proteome</keyword>
<comment type="caution">
    <text evidence="14">The sequence shown here is derived from an EMBL/GenBank/DDBJ whole genome shotgun (WGS) entry which is preliminary data.</text>
</comment>
<evidence type="ECO:0000256" key="6">
    <source>
        <dbReference type="ARBA" id="ARBA00022448"/>
    </source>
</evidence>
<evidence type="ECO:0000256" key="13">
    <source>
        <dbReference type="SAM" id="Phobius"/>
    </source>
</evidence>
<dbReference type="SMART" id="SM01323">
    <property type="entry name" value="YajC"/>
    <property type="match status" value="1"/>
</dbReference>
<keyword evidence="8 13" id="KW-0812">Transmembrane</keyword>
<evidence type="ECO:0000256" key="3">
    <source>
        <dbReference type="ARBA" id="ARBA00006742"/>
    </source>
</evidence>
<evidence type="ECO:0000256" key="10">
    <source>
        <dbReference type="ARBA" id="ARBA00022989"/>
    </source>
</evidence>
<dbReference type="PANTHER" id="PTHR33909">
    <property type="entry name" value="SEC TRANSLOCON ACCESSORY COMPLEX SUBUNIT YAJC"/>
    <property type="match status" value="1"/>
</dbReference>
<comment type="function">
    <text evidence="1">The SecYEG-SecDF-YajC-YidC holo-translocon (HTL) protein secretase/insertase is a supercomplex required for protein secretion, insertion of proteins into membranes, and assembly of membrane protein complexes. While the SecYEG complex is essential for assembly of a number of proteins and complexes, the SecDF-YajC-YidC subcomplex facilitates these functions.</text>
</comment>
<dbReference type="Proteomes" id="UP001144205">
    <property type="component" value="Unassembled WGS sequence"/>
</dbReference>
<keyword evidence="12 13" id="KW-0472">Membrane</keyword>
<evidence type="ECO:0000256" key="2">
    <source>
        <dbReference type="ARBA" id="ARBA00004162"/>
    </source>
</evidence>
<evidence type="ECO:0000256" key="1">
    <source>
        <dbReference type="ARBA" id="ARBA00002061"/>
    </source>
</evidence>
<gene>
    <name evidence="14" type="primary">YajC</name>
    <name evidence="14" type="ORF">STA1M1_17050</name>
</gene>
<evidence type="ECO:0000256" key="8">
    <source>
        <dbReference type="ARBA" id="ARBA00022692"/>
    </source>
</evidence>
<accession>A0ABQ5LU93</accession>
<comment type="subunit">
    <text evidence="4">Part of the SecDF-YidC-YajC translocase complex. The SecDF-YidC-YajC translocase forms a supercomplex with SecYEG, called the holo-translocon (HTL).</text>
</comment>